<feature type="non-terminal residue" evidence="2">
    <location>
        <position position="1"/>
    </location>
</feature>
<accession>A0A653BQI7</accession>
<organism evidence="2 3">
    <name type="scientific">Callosobruchus maculatus</name>
    <name type="common">Southern cowpea weevil</name>
    <name type="synonym">Pulse bruchid</name>
    <dbReference type="NCBI Taxonomy" id="64391"/>
    <lineage>
        <taxon>Eukaryota</taxon>
        <taxon>Metazoa</taxon>
        <taxon>Ecdysozoa</taxon>
        <taxon>Arthropoda</taxon>
        <taxon>Hexapoda</taxon>
        <taxon>Insecta</taxon>
        <taxon>Pterygota</taxon>
        <taxon>Neoptera</taxon>
        <taxon>Endopterygota</taxon>
        <taxon>Coleoptera</taxon>
        <taxon>Polyphaga</taxon>
        <taxon>Cucujiformia</taxon>
        <taxon>Chrysomeloidea</taxon>
        <taxon>Chrysomelidae</taxon>
        <taxon>Bruchinae</taxon>
        <taxon>Bruchini</taxon>
        <taxon>Callosobruchus</taxon>
    </lineage>
</organism>
<dbReference type="Pfam" id="PF03564">
    <property type="entry name" value="DUF1759"/>
    <property type="match status" value="1"/>
</dbReference>
<name>A0A653BQI7_CALMS</name>
<keyword evidence="3" id="KW-1185">Reference proteome</keyword>
<evidence type="ECO:0000313" key="3">
    <source>
        <dbReference type="Proteomes" id="UP000410492"/>
    </source>
</evidence>
<protein>
    <submittedName>
        <fullName evidence="2">Uncharacterized protein</fullName>
    </submittedName>
</protein>
<sequence length="117" mass="13829">KFKHLPARFRTILDTVQKHLRALDVLGLPTSHWDTLIIHLVVSKLDDFTRREWEARIGDGELPTYEQLRLFLHQRCRMLESFDSDNCHKNRVRNFSSHKSKSFVCTSNTQCFICKKA</sequence>
<gene>
    <name evidence="1" type="ORF">CALMAC_LOCUS2814</name>
    <name evidence="2" type="ORF">CALMAC_LOCUS2815</name>
</gene>
<evidence type="ECO:0000313" key="1">
    <source>
        <dbReference type="EMBL" id="VEN37619.1"/>
    </source>
</evidence>
<dbReference type="AlphaFoldDB" id="A0A653BQI7"/>
<evidence type="ECO:0000313" key="2">
    <source>
        <dbReference type="EMBL" id="VEN37620.1"/>
    </source>
</evidence>
<feature type="non-terminal residue" evidence="2">
    <location>
        <position position="117"/>
    </location>
</feature>
<dbReference type="OrthoDB" id="6775774at2759"/>
<proteinExistence type="predicted"/>
<reference evidence="2 3" key="1">
    <citation type="submission" date="2019-01" db="EMBL/GenBank/DDBJ databases">
        <authorList>
            <person name="Sayadi A."/>
        </authorList>
    </citation>
    <scope>NUCLEOTIDE SEQUENCE [LARGE SCALE GENOMIC DNA]</scope>
</reference>
<dbReference type="Proteomes" id="UP000410492">
    <property type="component" value="Unassembled WGS sequence"/>
</dbReference>
<dbReference type="EMBL" id="CAACVG010003578">
    <property type="protein sequence ID" value="VEN37619.1"/>
    <property type="molecule type" value="Genomic_DNA"/>
</dbReference>
<dbReference type="EMBL" id="CAACVG010003578">
    <property type="protein sequence ID" value="VEN37620.1"/>
    <property type="molecule type" value="Genomic_DNA"/>
</dbReference>
<dbReference type="InterPro" id="IPR005312">
    <property type="entry name" value="DUF1759"/>
</dbReference>